<dbReference type="EMBL" id="WSFT01000028">
    <property type="protein sequence ID" value="MBS4538136.1"/>
    <property type="molecule type" value="Genomic_DNA"/>
</dbReference>
<dbReference type="PANTHER" id="PTHR37166:SF1">
    <property type="entry name" value="PROTEIN FLAG"/>
    <property type="match status" value="1"/>
</dbReference>
<dbReference type="AlphaFoldDB" id="A0A942UWD9"/>
<dbReference type="PANTHER" id="PTHR37166">
    <property type="entry name" value="PROTEIN FLAG"/>
    <property type="match status" value="1"/>
</dbReference>
<keyword evidence="2" id="KW-1185">Reference proteome</keyword>
<dbReference type="Gene3D" id="3.30.160.170">
    <property type="entry name" value="FlaG-like"/>
    <property type="match status" value="1"/>
</dbReference>
<dbReference type="Proteomes" id="UP000724672">
    <property type="component" value="Unassembled WGS sequence"/>
</dbReference>
<reference evidence="1" key="1">
    <citation type="submission" date="2019-12" db="EMBL/GenBank/DDBJ databases">
        <title>Clostridiaceae gen. nov. sp. nov., isolated from sediment in Xinjiang, China.</title>
        <authorList>
            <person name="Zhang R."/>
        </authorList>
    </citation>
    <scope>NUCLEOTIDE SEQUENCE</scope>
    <source>
        <strain evidence="1">D2Q-11</strain>
    </source>
</reference>
<accession>A0A942UWD9</accession>
<proteinExistence type="predicted"/>
<organism evidence="1 2">
    <name type="scientific">Anaeromonas frigoriresistens</name>
    <dbReference type="NCBI Taxonomy" id="2683708"/>
    <lineage>
        <taxon>Bacteria</taxon>
        <taxon>Bacillati</taxon>
        <taxon>Bacillota</taxon>
        <taxon>Tissierellia</taxon>
        <taxon>Tissierellales</taxon>
        <taxon>Thermohalobacteraceae</taxon>
        <taxon>Anaeromonas</taxon>
    </lineage>
</organism>
<keyword evidence="1" id="KW-0282">Flagellum</keyword>
<evidence type="ECO:0000313" key="2">
    <source>
        <dbReference type="Proteomes" id="UP000724672"/>
    </source>
</evidence>
<dbReference type="SUPFAM" id="SSF160214">
    <property type="entry name" value="FlaG-like"/>
    <property type="match status" value="1"/>
</dbReference>
<protein>
    <submittedName>
        <fullName evidence="1">Flagellar protein FlaG</fullName>
    </submittedName>
</protein>
<evidence type="ECO:0000313" key="1">
    <source>
        <dbReference type="EMBL" id="MBS4538136.1"/>
    </source>
</evidence>
<keyword evidence="1" id="KW-0969">Cilium</keyword>
<name>A0A942UWD9_9FIRM</name>
<sequence length="123" mass="13837">MSIEGIAGSQMMNIGASISKEVNPHIKHEESNKTVKISSGNGFQGERKVSKDELIHAINASNESLKLYDRKLQYSIHEKTNTIMVKLVDTEKDEVIREIPSEKILDMIGKMWELAGIIVDERV</sequence>
<dbReference type="RefSeq" id="WP_203366056.1">
    <property type="nucleotide sequence ID" value="NZ_WSFT01000028.1"/>
</dbReference>
<keyword evidence="1" id="KW-0966">Cell projection</keyword>
<dbReference type="Pfam" id="PF03646">
    <property type="entry name" value="FlaG"/>
    <property type="match status" value="1"/>
</dbReference>
<dbReference type="InterPro" id="IPR035924">
    <property type="entry name" value="FlaG-like_sf"/>
</dbReference>
<comment type="caution">
    <text evidence="1">The sequence shown here is derived from an EMBL/GenBank/DDBJ whole genome shotgun (WGS) entry which is preliminary data.</text>
</comment>
<dbReference type="InterPro" id="IPR005186">
    <property type="entry name" value="FlaG"/>
</dbReference>
<gene>
    <name evidence="1" type="ORF">GOQ27_06660</name>
</gene>